<keyword evidence="1" id="KW-0812">Transmembrane</keyword>
<feature type="transmembrane region" description="Helical" evidence="1">
    <location>
        <begin position="101"/>
        <end position="124"/>
    </location>
</feature>
<feature type="transmembrane region" description="Helical" evidence="1">
    <location>
        <begin position="70"/>
        <end position="89"/>
    </location>
</feature>
<keyword evidence="1" id="KW-0472">Membrane</keyword>
<sequence>MIAQLQAAHVMVSVATEILVSTLAPLFIYHYIALIAISSVQPVSLLLMAKKYRSNAVNKMVKALYVLSRILQVVGLFIVMSNVFVMQPGEKNCPSCKVNTRTGIICAYVFLLYYFFTTLLFTHIDIKNMAEHKS</sequence>
<accession>A0AAW2H919</accession>
<reference evidence="2" key="1">
    <citation type="journal article" date="2024" name="Gigascience">
        <title>Chromosome-level genome of the poultry shaft louse Menopon gallinae provides insight into the host-switching and adaptive evolution of parasitic lice.</title>
        <authorList>
            <person name="Xu Y."/>
            <person name="Ma L."/>
            <person name="Liu S."/>
            <person name="Liang Y."/>
            <person name="Liu Q."/>
            <person name="He Z."/>
            <person name="Tian L."/>
            <person name="Duan Y."/>
            <person name="Cai W."/>
            <person name="Li H."/>
            <person name="Song F."/>
        </authorList>
    </citation>
    <scope>NUCLEOTIDE SEQUENCE</scope>
    <source>
        <strain evidence="2">Cailab_2023a</strain>
    </source>
</reference>
<evidence type="ECO:0000313" key="2">
    <source>
        <dbReference type="EMBL" id="KAL0266173.1"/>
    </source>
</evidence>
<name>A0AAW2H919_9NEOP</name>
<dbReference type="AlphaFoldDB" id="A0AAW2H919"/>
<dbReference type="EMBL" id="JARGDH010000006">
    <property type="protein sequence ID" value="KAL0266173.1"/>
    <property type="molecule type" value="Genomic_DNA"/>
</dbReference>
<comment type="caution">
    <text evidence="2">The sequence shown here is derived from an EMBL/GenBank/DDBJ whole genome shotgun (WGS) entry which is preliminary data.</text>
</comment>
<organism evidence="2">
    <name type="scientific">Menopon gallinae</name>
    <name type="common">poultry shaft louse</name>
    <dbReference type="NCBI Taxonomy" id="328185"/>
    <lineage>
        <taxon>Eukaryota</taxon>
        <taxon>Metazoa</taxon>
        <taxon>Ecdysozoa</taxon>
        <taxon>Arthropoda</taxon>
        <taxon>Hexapoda</taxon>
        <taxon>Insecta</taxon>
        <taxon>Pterygota</taxon>
        <taxon>Neoptera</taxon>
        <taxon>Paraneoptera</taxon>
        <taxon>Psocodea</taxon>
        <taxon>Troctomorpha</taxon>
        <taxon>Phthiraptera</taxon>
        <taxon>Amblycera</taxon>
        <taxon>Menoponidae</taxon>
        <taxon>Menopon</taxon>
    </lineage>
</organism>
<evidence type="ECO:0000256" key="1">
    <source>
        <dbReference type="SAM" id="Phobius"/>
    </source>
</evidence>
<gene>
    <name evidence="2" type="ORF">PYX00_011890</name>
</gene>
<keyword evidence="1" id="KW-1133">Transmembrane helix</keyword>
<protein>
    <submittedName>
        <fullName evidence="2">Uncharacterized protein</fullName>
    </submittedName>
</protein>
<feature type="transmembrane region" description="Helical" evidence="1">
    <location>
        <begin position="28"/>
        <end position="49"/>
    </location>
</feature>
<proteinExistence type="predicted"/>